<dbReference type="RefSeq" id="WP_004320083.1">
    <property type="nucleotide sequence ID" value="NZ_CP012543.1"/>
</dbReference>
<sequence length="480" mass="53674">MARFIIDDENISIDNLATLKKLGEKDKIYIVTNNRQKLSISVLAWFFARKIKIKIILLESAHKDYADKIITFLMGKLSHKKGKIYIVSNDKFYDDVIEFFNKQDKNGGKFYKLKFDFSRSQTAQLIEENQDQIAILIRNSGSLSELHMKFISKFGSKNGAGVYNALKEDARKIYKNSQSALLENPQKRDVKQIAALKSEKFPINNESGWREFNERERSQLGINLSDESALRAQNDATNRQNLENYSQNVQILRPGNPAPLESKRGSAADAGQILVKAQAANATERNLGGGNEAQEEQARSAEHDLNGKSVFESGRAGDEAQNLNDEGCVFRAERLGGADQNLIDQSDFEIKSAGDAEQKFGVESAAKELAVDNLQKNPQSKRQPQTQKAKQTVSQNETKNKTKAGAKNGSENTAKTQSALKIDESKKQEIRKIAFDSKNLGDFHNGLVKKYGADAANKLYKTLKQKAKEYLNKRAAKAKV</sequence>
<feature type="compositionally biased region" description="Polar residues" evidence="1">
    <location>
        <begin position="374"/>
        <end position="397"/>
    </location>
</feature>
<dbReference type="KEGG" id="crx:CRECT_0471"/>
<proteinExistence type="predicted"/>
<evidence type="ECO:0000313" key="4">
    <source>
        <dbReference type="Proteomes" id="UP000502377"/>
    </source>
</evidence>
<reference evidence="3 4" key="1">
    <citation type="submission" date="2016-07" db="EMBL/GenBank/DDBJ databases">
        <title>Comparative genomics of the Campylobacter concisus group.</title>
        <authorList>
            <person name="Miller W.G."/>
            <person name="Yee E."/>
            <person name="Chapman M.H."/>
            <person name="Huynh S."/>
            <person name="Bono J.L."/>
            <person name="On S.L.W."/>
            <person name="StLeger J."/>
            <person name="Foster G."/>
            <person name="Parker C.T."/>
        </authorList>
    </citation>
    <scope>NUCLEOTIDE SEQUENCE [LARGE SCALE GENOMIC DNA]</scope>
    <source>
        <strain evidence="3 4">ATCC 33238</strain>
    </source>
</reference>
<organism evidence="3 4">
    <name type="scientific">Campylobacter rectus</name>
    <name type="common">Wolinella recta</name>
    <dbReference type="NCBI Taxonomy" id="203"/>
    <lineage>
        <taxon>Bacteria</taxon>
        <taxon>Pseudomonadati</taxon>
        <taxon>Campylobacterota</taxon>
        <taxon>Epsilonproteobacteria</taxon>
        <taxon>Campylobacterales</taxon>
        <taxon>Campylobacteraceae</taxon>
        <taxon>Campylobacter</taxon>
    </lineage>
</organism>
<feature type="compositionally biased region" description="Polar residues" evidence="1">
    <location>
        <begin position="409"/>
        <end position="419"/>
    </location>
</feature>
<feature type="region of interest" description="Disordered" evidence="1">
    <location>
        <begin position="372"/>
        <end position="423"/>
    </location>
</feature>
<dbReference type="Proteomes" id="UP000502377">
    <property type="component" value="Chromosome"/>
</dbReference>
<dbReference type="AlphaFoldDB" id="A0A6G5QKM7"/>
<name>A0A6G5QKM7_CAMRE</name>
<dbReference type="Pfam" id="PF18475">
    <property type="entry name" value="PIN7"/>
    <property type="match status" value="1"/>
</dbReference>
<evidence type="ECO:0000256" key="1">
    <source>
        <dbReference type="SAM" id="MobiDB-lite"/>
    </source>
</evidence>
<feature type="domain" description="PIN-like" evidence="2">
    <location>
        <begin position="6"/>
        <end position="102"/>
    </location>
</feature>
<dbReference type="InterPro" id="IPR041494">
    <property type="entry name" value="PIN7"/>
</dbReference>
<accession>A0A6G5QKM7</accession>
<dbReference type="EMBL" id="CP012543">
    <property type="protein sequence ID" value="QCD46162.1"/>
    <property type="molecule type" value="Genomic_DNA"/>
</dbReference>
<gene>
    <name evidence="3" type="ORF">CRECT_0471</name>
</gene>
<protein>
    <recommendedName>
        <fullName evidence="2">PIN-like domain-containing protein</fullName>
    </recommendedName>
</protein>
<evidence type="ECO:0000259" key="2">
    <source>
        <dbReference type="Pfam" id="PF18475"/>
    </source>
</evidence>
<evidence type="ECO:0000313" key="3">
    <source>
        <dbReference type="EMBL" id="QCD46162.1"/>
    </source>
</evidence>